<evidence type="ECO:0000256" key="5">
    <source>
        <dbReference type="ARBA" id="ARBA00022679"/>
    </source>
</evidence>
<evidence type="ECO:0000259" key="10">
    <source>
        <dbReference type="PROSITE" id="PS50885"/>
    </source>
</evidence>
<evidence type="ECO:0000256" key="3">
    <source>
        <dbReference type="ARBA" id="ARBA00012438"/>
    </source>
</evidence>
<dbReference type="Gene3D" id="3.30.565.10">
    <property type="entry name" value="Histidine kinase-like ATPase, C-terminal domain"/>
    <property type="match status" value="1"/>
</dbReference>
<dbReference type="Pfam" id="PF00512">
    <property type="entry name" value="HisKA"/>
    <property type="match status" value="1"/>
</dbReference>
<dbReference type="InterPro" id="IPR004358">
    <property type="entry name" value="Sig_transdc_His_kin-like_C"/>
</dbReference>
<dbReference type="GO" id="GO:0016020">
    <property type="term" value="C:membrane"/>
    <property type="evidence" value="ECO:0007669"/>
    <property type="project" value="UniProtKB-SubCell"/>
</dbReference>
<dbReference type="PRINTS" id="PR00344">
    <property type="entry name" value="BCTRLSENSOR"/>
</dbReference>
<dbReference type="SMART" id="SM00388">
    <property type="entry name" value="HisKA"/>
    <property type="match status" value="1"/>
</dbReference>
<dbReference type="GO" id="GO:0000155">
    <property type="term" value="F:phosphorelay sensor kinase activity"/>
    <property type="evidence" value="ECO:0007669"/>
    <property type="project" value="InterPro"/>
</dbReference>
<accession>A0A1M7XVT8</accession>
<proteinExistence type="predicted"/>
<dbReference type="RefSeq" id="WP_073611530.1">
    <property type="nucleotide sequence ID" value="NZ_FRFE01000001.1"/>
</dbReference>
<dbReference type="Gene3D" id="1.10.287.130">
    <property type="match status" value="1"/>
</dbReference>
<dbReference type="Pfam" id="PF02518">
    <property type="entry name" value="HATPase_c"/>
    <property type="match status" value="1"/>
</dbReference>
<dbReference type="InterPro" id="IPR003594">
    <property type="entry name" value="HATPase_dom"/>
</dbReference>
<protein>
    <recommendedName>
        <fullName evidence="3">histidine kinase</fullName>
        <ecNumber evidence="3">2.7.13.3</ecNumber>
    </recommendedName>
</protein>
<comment type="subcellular location">
    <subcellularLocation>
        <location evidence="2">Membrane</location>
    </subcellularLocation>
</comment>
<reference evidence="11 12" key="1">
    <citation type="submission" date="2016-12" db="EMBL/GenBank/DDBJ databases">
        <authorList>
            <person name="Song W.-J."/>
            <person name="Kurnit D.M."/>
        </authorList>
    </citation>
    <scope>NUCLEOTIDE SEQUENCE [LARGE SCALE GENOMIC DNA]</scope>
    <source>
        <strain evidence="11 12">DSM 18488</strain>
    </source>
</reference>
<feature type="transmembrane region" description="Helical" evidence="8">
    <location>
        <begin position="15"/>
        <end position="34"/>
    </location>
</feature>
<gene>
    <name evidence="11" type="ORF">SAMN02745220_00156</name>
</gene>
<name>A0A1M7XVT8_9BACT</name>
<evidence type="ECO:0000256" key="6">
    <source>
        <dbReference type="ARBA" id="ARBA00022777"/>
    </source>
</evidence>
<feature type="domain" description="HAMP" evidence="10">
    <location>
        <begin position="201"/>
        <end position="254"/>
    </location>
</feature>
<dbReference type="Gene3D" id="6.10.340.10">
    <property type="match status" value="1"/>
</dbReference>
<feature type="domain" description="Histidine kinase" evidence="9">
    <location>
        <begin position="280"/>
        <end position="497"/>
    </location>
</feature>
<feature type="transmembrane region" description="Helical" evidence="8">
    <location>
        <begin position="181"/>
        <end position="199"/>
    </location>
</feature>
<comment type="catalytic activity">
    <reaction evidence="1">
        <text>ATP + protein L-histidine = ADP + protein N-phospho-L-histidine.</text>
        <dbReference type="EC" id="2.7.13.3"/>
    </reaction>
</comment>
<dbReference type="Pfam" id="PF00672">
    <property type="entry name" value="HAMP"/>
    <property type="match status" value="1"/>
</dbReference>
<dbReference type="CDD" id="cd00082">
    <property type="entry name" value="HisKA"/>
    <property type="match status" value="1"/>
</dbReference>
<dbReference type="AlphaFoldDB" id="A0A1M7XVT8"/>
<dbReference type="InterPro" id="IPR036097">
    <property type="entry name" value="HisK_dim/P_sf"/>
</dbReference>
<evidence type="ECO:0000256" key="4">
    <source>
        <dbReference type="ARBA" id="ARBA00022553"/>
    </source>
</evidence>
<keyword evidence="8" id="KW-0812">Transmembrane</keyword>
<evidence type="ECO:0000313" key="12">
    <source>
        <dbReference type="Proteomes" id="UP000184603"/>
    </source>
</evidence>
<dbReference type="PANTHER" id="PTHR43711:SF1">
    <property type="entry name" value="HISTIDINE KINASE 1"/>
    <property type="match status" value="1"/>
</dbReference>
<keyword evidence="12" id="KW-1185">Reference proteome</keyword>
<dbReference type="EC" id="2.7.13.3" evidence="3"/>
<keyword evidence="4" id="KW-0597">Phosphoprotein</keyword>
<dbReference type="OrthoDB" id="9770955at2"/>
<dbReference type="CDD" id="cd06225">
    <property type="entry name" value="HAMP"/>
    <property type="match status" value="1"/>
</dbReference>
<dbReference type="SMART" id="SM00387">
    <property type="entry name" value="HATPase_c"/>
    <property type="match status" value="1"/>
</dbReference>
<keyword evidence="5" id="KW-0808">Transferase</keyword>
<evidence type="ECO:0000256" key="7">
    <source>
        <dbReference type="ARBA" id="ARBA00023012"/>
    </source>
</evidence>
<dbReference type="InterPro" id="IPR003660">
    <property type="entry name" value="HAMP_dom"/>
</dbReference>
<evidence type="ECO:0000256" key="2">
    <source>
        <dbReference type="ARBA" id="ARBA00004370"/>
    </source>
</evidence>
<dbReference type="InterPro" id="IPR003661">
    <property type="entry name" value="HisK_dim/P_dom"/>
</dbReference>
<dbReference type="FunFam" id="3.30.565.10:FF:000006">
    <property type="entry name" value="Sensor histidine kinase WalK"/>
    <property type="match status" value="1"/>
</dbReference>
<organism evidence="11 12">
    <name type="scientific">Desulfopila aestuarii DSM 18488</name>
    <dbReference type="NCBI Taxonomy" id="1121416"/>
    <lineage>
        <taxon>Bacteria</taxon>
        <taxon>Pseudomonadati</taxon>
        <taxon>Thermodesulfobacteriota</taxon>
        <taxon>Desulfobulbia</taxon>
        <taxon>Desulfobulbales</taxon>
        <taxon>Desulfocapsaceae</taxon>
        <taxon>Desulfopila</taxon>
    </lineage>
</organism>
<dbReference type="PANTHER" id="PTHR43711">
    <property type="entry name" value="TWO-COMPONENT HISTIDINE KINASE"/>
    <property type="match status" value="1"/>
</dbReference>
<dbReference type="InterPro" id="IPR036890">
    <property type="entry name" value="HATPase_C_sf"/>
</dbReference>
<evidence type="ECO:0000313" key="11">
    <source>
        <dbReference type="EMBL" id="SHO42796.1"/>
    </source>
</evidence>
<dbReference type="PROSITE" id="PS50109">
    <property type="entry name" value="HIS_KIN"/>
    <property type="match status" value="1"/>
</dbReference>
<keyword evidence="8" id="KW-1133">Transmembrane helix</keyword>
<dbReference type="EMBL" id="FRFE01000001">
    <property type="protein sequence ID" value="SHO42796.1"/>
    <property type="molecule type" value="Genomic_DNA"/>
</dbReference>
<evidence type="ECO:0000256" key="8">
    <source>
        <dbReference type="SAM" id="Phobius"/>
    </source>
</evidence>
<dbReference type="STRING" id="1121416.SAMN02745220_00156"/>
<keyword evidence="8" id="KW-0472">Membrane</keyword>
<sequence length="507" mass="57249">MTAFGADWRSIRTKIFTISLLPVMALILVAVINYRHLSDLGQSAEQIMARNYRSIKAAQEAANILETNRNILLSQFFGEGNPNQTTHSSRDLGRALETCRLHIAERGEKRLVEDLWYQYQKYNEIIARYDTDDLPSYVGEFTSLTSEMVIRLNDLVELNERGMELAEQQTRQLAKRAQRQSLVILLLAIGLILLLSFLLSGRIARPIRNLTDQLVANHKRGGRYPFLPVRGEDEIGLMTAEFNRLFESLSRYDQHNAAILAVEKDKVRQAEEARTRFIADLSHQLKTPMTSLTMSVNLLHDRRDRLTGEQISMLLDTATDDCERMAKLLNELVDIARLEAMVRPAVREPIMVTELIHTSLRPLVKQAEEKGVSLVLEIEPDLPVITLDTTRFPWILTNLVGNGLRYTDSGGVITIAVTRQSGSFVFVCRDNGCGIDPDHLPHIFERYSQFAEREKMGTIGLGLAIVKEIIEQHGGGIQAESLPGQGTVFTFWIPEHKDSSNAESIID</sequence>
<dbReference type="SUPFAM" id="SSF47384">
    <property type="entry name" value="Homodimeric domain of signal transducing histidine kinase"/>
    <property type="match status" value="1"/>
</dbReference>
<evidence type="ECO:0000259" key="9">
    <source>
        <dbReference type="PROSITE" id="PS50109"/>
    </source>
</evidence>
<dbReference type="InterPro" id="IPR005467">
    <property type="entry name" value="His_kinase_dom"/>
</dbReference>
<dbReference type="PROSITE" id="PS50885">
    <property type="entry name" value="HAMP"/>
    <property type="match status" value="1"/>
</dbReference>
<dbReference type="CDD" id="cd00075">
    <property type="entry name" value="HATPase"/>
    <property type="match status" value="1"/>
</dbReference>
<keyword evidence="7" id="KW-0902">Two-component regulatory system</keyword>
<evidence type="ECO:0000256" key="1">
    <source>
        <dbReference type="ARBA" id="ARBA00000085"/>
    </source>
</evidence>
<keyword evidence="6" id="KW-0418">Kinase</keyword>
<dbReference type="SUPFAM" id="SSF55874">
    <property type="entry name" value="ATPase domain of HSP90 chaperone/DNA topoisomerase II/histidine kinase"/>
    <property type="match status" value="1"/>
</dbReference>
<dbReference type="InterPro" id="IPR050736">
    <property type="entry name" value="Sensor_HK_Regulatory"/>
</dbReference>
<dbReference type="Proteomes" id="UP000184603">
    <property type="component" value="Unassembled WGS sequence"/>
</dbReference>